<dbReference type="AlphaFoldDB" id="A0A3L6QW27"/>
<comment type="caution">
    <text evidence="2">The sequence shown here is derived from an EMBL/GenBank/DDBJ whole genome shotgun (WGS) entry which is preliminary data.</text>
</comment>
<reference evidence="3" key="1">
    <citation type="journal article" date="2019" name="Nat. Commun.">
        <title>The genome of broomcorn millet.</title>
        <authorList>
            <person name="Zou C."/>
            <person name="Miki D."/>
            <person name="Li D."/>
            <person name="Tang Q."/>
            <person name="Xiao L."/>
            <person name="Rajput S."/>
            <person name="Deng P."/>
            <person name="Jia W."/>
            <person name="Huang R."/>
            <person name="Zhang M."/>
            <person name="Sun Y."/>
            <person name="Hu J."/>
            <person name="Fu X."/>
            <person name="Schnable P.S."/>
            <person name="Li F."/>
            <person name="Zhang H."/>
            <person name="Feng B."/>
            <person name="Zhu X."/>
            <person name="Liu R."/>
            <person name="Schnable J.C."/>
            <person name="Zhu J.-K."/>
            <person name="Zhang H."/>
        </authorList>
    </citation>
    <scope>NUCLEOTIDE SEQUENCE [LARGE SCALE GENOMIC DNA]</scope>
</reference>
<dbReference type="Proteomes" id="UP000275267">
    <property type="component" value="Unassembled WGS sequence"/>
</dbReference>
<dbReference type="STRING" id="4540.A0A3L6QW27"/>
<feature type="region of interest" description="Disordered" evidence="1">
    <location>
        <begin position="27"/>
        <end position="58"/>
    </location>
</feature>
<dbReference type="OrthoDB" id="662547at2759"/>
<dbReference type="PANTHER" id="PTHR33450">
    <property type="entry name" value="EMB|CAB67623.1-RELATED"/>
    <property type="match status" value="1"/>
</dbReference>
<organism evidence="2 3">
    <name type="scientific">Panicum miliaceum</name>
    <name type="common">Proso millet</name>
    <name type="synonym">Broomcorn millet</name>
    <dbReference type="NCBI Taxonomy" id="4540"/>
    <lineage>
        <taxon>Eukaryota</taxon>
        <taxon>Viridiplantae</taxon>
        <taxon>Streptophyta</taxon>
        <taxon>Embryophyta</taxon>
        <taxon>Tracheophyta</taxon>
        <taxon>Spermatophyta</taxon>
        <taxon>Magnoliopsida</taxon>
        <taxon>Liliopsida</taxon>
        <taxon>Poales</taxon>
        <taxon>Poaceae</taxon>
        <taxon>PACMAD clade</taxon>
        <taxon>Panicoideae</taxon>
        <taxon>Panicodae</taxon>
        <taxon>Paniceae</taxon>
        <taxon>Panicinae</taxon>
        <taxon>Panicum</taxon>
        <taxon>Panicum sect. Panicum</taxon>
    </lineage>
</organism>
<keyword evidence="3" id="KW-1185">Reference proteome</keyword>
<dbReference type="EMBL" id="PQIB02000011">
    <property type="protein sequence ID" value="RLM87779.1"/>
    <property type="molecule type" value="Genomic_DNA"/>
</dbReference>
<dbReference type="PANTHER" id="PTHR33450:SF37">
    <property type="match status" value="1"/>
</dbReference>
<gene>
    <name evidence="2" type="ORF">C2845_PM04G22410</name>
</gene>
<name>A0A3L6QW27_PANMI</name>
<accession>A0A3L6QW27</accession>
<evidence type="ECO:0000313" key="3">
    <source>
        <dbReference type="Proteomes" id="UP000275267"/>
    </source>
</evidence>
<proteinExistence type="predicted"/>
<evidence type="ECO:0000313" key="2">
    <source>
        <dbReference type="EMBL" id="RLM87779.1"/>
    </source>
</evidence>
<evidence type="ECO:0000256" key="1">
    <source>
        <dbReference type="SAM" id="MobiDB-lite"/>
    </source>
</evidence>
<protein>
    <submittedName>
        <fullName evidence="2">Uncharacterized protein</fullName>
    </submittedName>
</protein>
<sequence length="308" mass="34009">MIGHEQQQLKATPCCFSCHSSRTGSTCGSRRSSHFATPQQRTRMGRARSNGVGVTGDAMGEKWTKSRDLLFVLTSGREAIAPTEREKASSGLEHKNSFVNLLDKQLHKLSTSKMRISKSAPNLLKKAATSVKSKTDALRTKLVFVASLRRRLAMVCAMSRQIHALSKLNGQAEKQARVEHGGKALITTHKAATAAGEEPAAGDHGGRAPLGMFEVAVFEEAYHGYPDWTSSFFDDDHCYNDEEDGGHDDDDDREELDVVNALDGPSVIEIIKSNREAQGLEFNMDDEIDEACDMFIRRCRSQMNLSLY</sequence>